<dbReference type="RefSeq" id="WP_340336324.1">
    <property type="nucleotide sequence ID" value="NZ_JBBKZS010000006.1"/>
</dbReference>
<proteinExistence type="predicted"/>
<protein>
    <submittedName>
        <fullName evidence="2">Uncharacterized protein</fullName>
    </submittedName>
</protein>
<reference evidence="2 3" key="1">
    <citation type="submission" date="2024-03" db="EMBL/GenBank/DDBJ databases">
        <title>Novel species of the genus Variovorax.</title>
        <authorList>
            <person name="Liu Q."/>
            <person name="Xin Y.-H."/>
        </authorList>
    </citation>
    <scope>NUCLEOTIDE SEQUENCE [LARGE SCALE GENOMIC DNA]</scope>
    <source>
        <strain evidence="2 3">KACC 18901</strain>
    </source>
</reference>
<dbReference type="Proteomes" id="UP001367030">
    <property type="component" value="Unassembled WGS sequence"/>
</dbReference>
<feature type="signal peptide" evidence="1">
    <location>
        <begin position="1"/>
        <end position="31"/>
    </location>
</feature>
<organism evidence="2 3">
    <name type="scientific">Variovorax robiniae</name>
    <dbReference type="NCBI Taxonomy" id="1836199"/>
    <lineage>
        <taxon>Bacteria</taxon>
        <taxon>Pseudomonadati</taxon>
        <taxon>Pseudomonadota</taxon>
        <taxon>Betaproteobacteria</taxon>
        <taxon>Burkholderiales</taxon>
        <taxon>Comamonadaceae</taxon>
        <taxon>Variovorax</taxon>
    </lineage>
</organism>
<feature type="chain" id="PRO_5045609661" evidence="1">
    <location>
        <begin position="32"/>
        <end position="175"/>
    </location>
</feature>
<accession>A0ABU8X8U6</accession>
<keyword evidence="1" id="KW-0732">Signal</keyword>
<comment type="caution">
    <text evidence="2">The sequence shown here is derived from an EMBL/GenBank/DDBJ whole genome shotgun (WGS) entry which is preliminary data.</text>
</comment>
<evidence type="ECO:0000256" key="1">
    <source>
        <dbReference type="SAM" id="SignalP"/>
    </source>
</evidence>
<sequence>MIINNFKTFRGRAAALAVFALAAAAVTQASAKEVDASLDVGVGIKTIARVGIPGGKQRMTYNAEGAGKLILAGRELPVYVSCDGTDIMLGQNKLVDGFADCEARTVKSGDVYFHFQKVFEADGSWNQIGHFTITGGTGELAELKGVLPARVEMSPPLSGGKLVFGASSKGKLSDK</sequence>
<keyword evidence="3" id="KW-1185">Reference proteome</keyword>
<gene>
    <name evidence="2" type="ORF">WKW79_16875</name>
</gene>
<evidence type="ECO:0000313" key="3">
    <source>
        <dbReference type="Proteomes" id="UP001367030"/>
    </source>
</evidence>
<evidence type="ECO:0000313" key="2">
    <source>
        <dbReference type="EMBL" id="MEJ8856256.1"/>
    </source>
</evidence>
<dbReference type="EMBL" id="JBBKZS010000006">
    <property type="protein sequence ID" value="MEJ8856256.1"/>
    <property type="molecule type" value="Genomic_DNA"/>
</dbReference>
<name>A0ABU8X8U6_9BURK</name>